<evidence type="ECO:0000313" key="3">
    <source>
        <dbReference type="Proteomes" id="UP000091820"/>
    </source>
</evidence>
<organism evidence="2 3">
    <name type="scientific">Glossina brevipalpis</name>
    <dbReference type="NCBI Taxonomy" id="37001"/>
    <lineage>
        <taxon>Eukaryota</taxon>
        <taxon>Metazoa</taxon>
        <taxon>Ecdysozoa</taxon>
        <taxon>Arthropoda</taxon>
        <taxon>Hexapoda</taxon>
        <taxon>Insecta</taxon>
        <taxon>Pterygota</taxon>
        <taxon>Neoptera</taxon>
        <taxon>Endopterygota</taxon>
        <taxon>Diptera</taxon>
        <taxon>Brachycera</taxon>
        <taxon>Muscomorpha</taxon>
        <taxon>Hippoboscoidea</taxon>
        <taxon>Glossinidae</taxon>
        <taxon>Glossina</taxon>
    </lineage>
</organism>
<name>A0A1A9X0U2_9MUSC</name>
<dbReference type="GO" id="GO:0098552">
    <property type="term" value="C:side of membrane"/>
    <property type="evidence" value="ECO:0007669"/>
    <property type="project" value="UniProtKB-KW"/>
</dbReference>
<keyword evidence="1" id="KW-0472">Membrane</keyword>
<keyword evidence="1" id="KW-0479">Metal-binding</keyword>
<proteinExistence type="inferred from homology"/>
<dbReference type="EC" id="3.4.13.19" evidence="1"/>
<keyword evidence="3" id="KW-1185">Reference proteome</keyword>
<dbReference type="InterPro" id="IPR000180">
    <property type="entry name" value="Dipep_AS"/>
</dbReference>
<dbReference type="GO" id="GO:0070573">
    <property type="term" value="F:metallodipeptidase activity"/>
    <property type="evidence" value="ECO:0007669"/>
    <property type="project" value="InterPro"/>
</dbReference>
<keyword evidence="1" id="KW-1015">Disulfide bond</keyword>
<sequence>MNKSKLNTGQIIEAHKNHQLCSLTGVEGGHSLGGSLAVLRTLYAIGVRYMTLTSTCHTPWADSSYADAPTYNVKHGGLTIFGKIWSVYANYTAAICGTMISKRTPPYEEKTSKLIKGLENIWSIFLASPQNSLNTALLLKSVMLCCYSSQSLDFLVMFTCLTNIISFMLLMGNENSLVRVENLFAILKCVENPIYIPRLVLRTTFTYLKWGELCSGRLCDVKTNFSCSFHAFDRSSARLAVIRK</sequence>
<dbReference type="SUPFAM" id="SSF51556">
    <property type="entry name" value="Metallo-dependent hydrolases"/>
    <property type="match status" value="1"/>
</dbReference>
<dbReference type="InterPro" id="IPR032466">
    <property type="entry name" value="Metal_Hydrolase"/>
</dbReference>
<dbReference type="GO" id="GO:0046872">
    <property type="term" value="F:metal ion binding"/>
    <property type="evidence" value="ECO:0007669"/>
    <property type="project" value="UniProtKB-UniRule"/>
</dbReference>
<evidence type="ECO:0000256" key="1">
    <source>
        <dbReference type="RuleBase" id="RU341113"/>
    </source>
</evidence>
<evidence type="ECO:0000313" key="2">
    <source>
        <dbReference type="EnsemblMetazoa" id="GBRI039962-PA"/>
    </source>
</evidence>
<dbReference type="PROSITE" id="PS51365">
    <property type="entry name" value="RENAL_DIPEPTIDASE_2"/>
    <property type="match status" value="1"/>
</dbReference>
<protein>
    <recommendedName>
        <fullName evidence="1">Dipeptidase</fullName>
        <ecNumber evidence="1">3.4.13.19</ecNumber>
    </recommendedName>
</protein>
<comment type="subcellular location">
    <subcellularLocation>
        <location evidence="1">Membrane</location>
        <topology evidence="1">Lipid-anchor</topology>
        <topology evidence="1">GPI-anchor</topology>
    </subcellularLocation>
</comment>
<keyword evidence="1" id="KW-0862">Zinc</keyword>
<reference evidence="2" key="2">
    <citation type="submission" date="2020-05" db="UniProtKB">
        <authorList>
            <consortium name="EnsemblMetazoa"/>
        </authorList>
    </citation>
    <scope>IDENTIFICATION</scope>
    <source>
        <strain evidence="2">IAEA</strain>
    </source>
</reference>
<comment type="cofactor">
    <cofactor evidence="1">
        <name>Zn(2+)</name>
        <dbReference type="ChEBI" id="CHEBI:29105"/>
    </cofactor>
</comment>
<reference evidence="3" key="1">
    <citation type="submission" date="2014-03" db="EMBL/GenBank/DDBJ databases">
        <authorList>
            <person name="Aksoy S."/>
            <person name="Warren W."/>
            <person name="Wilson R.K."/>
        </authorList>
    </citation>
    <scope>NUCLEOTIDE SEQUENCE [LARGE SCALE GENOMIC DNA]</scope>
    <source>
        <strain evidence="3">IAEA</strain>
    </source>
</reference>
<dbReference type="InterPro" id="IPR008257">
    <property type="entry name" value="Pept_M19"/>
</dbReference>
<comment type="similarity">
    <text evidence="1">Belongs to the metallo-dependent hydrolases superfamily. Peptidase M19 family.</text>
</comment>
<dbReference type="Pfam" id="PF01244">
    <property type="entry name" value="Peptidase_M19"/>
    <property type="match status" value="1"/>
</dbReference>
<keyword evidence="1" id="KW-0482">Metalloprotease</keyword>
<dbReference type="Proteomes" id="UP000091820">
    <property type="component" value="Unassembled WGS sequence"/>
</dbReference>
<keyword evidence="1" id="KW-0224">Dipeptidase</keyword>
<keyword evidence="1" id="KW-0449">Lipoprotein</keyword>
<keyword evidence="1" id="KW-0645">Protease</keyword>
<keyword evidence="1" id="KW-0336">GPI-anchor</keyword>
<dbReference type="AlphaFoldDB" id="A0A1A9X0U2"/>
<dbReference type="PANTHER" id="PTHR10443">
    <property type="entry name" value="MICROSOMAL DIPEPTIDASE"/>
    <property type="match status" value="1"/>
</dbReference>
<dbReference type="PANTHER" id="PTHR10443:SF47">
    <property type="entry name" value="DIPEPTIDASE"/>
    <property type="match status" value="1"/>
</dbReference>
<dbReference type="EnsemblMetazoa" id="GBRI039962-RA">
    <property type="protein sequence ID" value="GBRI039962-PA"/>
    <property type="gene ID" value="GBRI039962"/>
</dbReference>
<dbReference type="PROSITE" id="PS00869">
    <property type="entry name" value="RENAL_DIPEPTIDASE_1"/>
    <property type="match status" value="1"/>
</dbReference>
<dbReference type="GO" id="GO:0006508">
    <property type="term" value="P:proteolysis"/>
    <property type="evidence" value="ECO:0007669"/>
    <property type="project" value="UniProtKB-KW"/>
</dbReference>
<dbReference type="Gene3D" id="3.20.20.140">
    <property type="entry name" value="Metal-dependent hydrolases"/>
    <property type="match status" value="1"/>
</dbReference>
<dbReference type="STRING" id="37001.A0A1A9X0U2"/>
<dbReference type="VEuPathDB" id="VectorBase:GBRI039962"/>
<keyword evidence="1" id="KW-0378">Hydrolase</keyword>
<accession>A0A1A9X0U2</accession>
<comment type="subunit">
    <text evidence="1">Homodimer; disulfide-linked.</text>
</comment>
<keyword evidence="1" id="KW-0325">Glycoprotein</keyword>
<comment type="catalytic activity">
    <reaction evidence="1">
        <text>an L-aminoacyl-L-amino acid + H2O = 2 an L-alpha-amino acid</text>
        <dbReference type="Rhea" id="RHEA:48940"/>
        <dbReference type="ChEBI" id="CHEBI:15377"/>
        <dbReference type="ChEBI" id="CHEBI:59869"/>
        <dbReference type="ChEBI" id="CHEBI:77460"/>
        <dbReference type="EC" id="3.4.13.19"/>
    </reaction>
</comment>